<proteinExistence type="predicted"/>
<feature type="region of interest" description="Disordered" evidence="1">
    <location>
        <begin position="413"/>
        <end position="461"/>
    </location>
</feature>
<feature type="region of interest" description="Disordered" evidence="1">
    <location>
        <begin position="336"/>
        <end position="355"/>
    </location>
</feature>
<evidence type="ECO:0000313" key="4">
    <source>
        <dbReference type="RefSeq" id="XP_055870763.1"/>
    </source>
</evidence>
<dbReference type="OrthoDB" id="6099481at2759"/>
<name>A0A9W2Z782_BIOGL</name>
<reference evidence="4" key="1">
    <citation type="submission" date="2025-08" db="UniProtKB">
        <authorList>
            <consortium name="RefSeq"/>
        </authorList>
    </citation>
    <scope>IDENTIFICATION</scope>
</reference>
<gene>
    <name evidence="4" type="primary">LOC106069792</name>
</gene>
<protein>
    <submittedName>
        <fullName evidence="4">Uncharacterized protein LOC106069792</fullName>
    </submittedName>
</protein>
<feature type="compositionally biased region" description="Basic and acidic residues" evidence="1">
    <location>
        <begin position="174"/>
        <end position="200"/>
    </location>
</feature>
<dbReference type="RefSeq" id="XP_055870763.1">
    <property type="nucleotide sequence ID" value="XM_056014788.1"/>
</dbReference>
<feature type="compositionally biased region" description="Polar residues" evidence="1">
    <location>
        <begin position="338"/>
        <end position="350"/>
    </location>
</feature>
<sequence>MYFRLHACFLGVLFLQITAVTMVSSGKESATDALGQSQQYGDNAISVPEDEPDPGSDVLDTAELERLRTQLRKISDWMDQMSSNSAKGQPKLFERLSRGILDRMPLSYGKRDSGFENKFGKEYGPELLRTAKESLTKVSAATGNKCDTDNTGSIGTLKTFLDTLLPQRNFAKEVKDKTLNSDPENNRDPSDPIGKRDRLNRMPLSYGKRNWESFFSSMPRQSRGRLERMPLTYGKRSGELFQVGCLKENSNAPMDFSVQRDTEGNIIIRCRPQSSFDSSYNKEDIFTTNADFLETDDWMDKKSQKGTSVLDTWTPLVRVRRSRLEGMPFAYGKRYTGMNPTHLNPNSDPSFQREPSVERFRPTGLDADAITVQQRSRMNRMPLTYGKRSFSLLDLANKRGRLDRMPLNFGKRNNLSPQYIPFDSDSNLETDSEHSLSQSTIKSLEKQQIDQQLSKGSSLTTSSLGKEKINLENRITS</sequence>
<feature type="chain" id="PRO_5040980764" evidence="2">
    <location>
        <begin position="20"/>
        <end position="477"/>
    </location>
</feature>
<feature type="region of interest" description="Disordered" evidence="1">
    <location>
        <begin position="174"/>
        <end position="201"/>
    </location>
</feature>
<feature type="compositionally biased region" description="Polar residues" evidence="1">
    <location>
        <begin position="424"/>
        <end position="442"/>
    </location>
</feature>
<dbReference type="Proteomes" id="UP001165740">
    <property type="component" value="Chromosome 16"/>
</dbReference>
<keyword evidence="2" id="KW-0732">Signal</keyword>
<accession>A0A9W2Z782</accession>
<dbReference type="AlphaFoldDB" id="A0A9W2Z782"/>
<evidence type="ECO:0000256" key="1">
    <source>
        <dbReference type="SAM" id="MobiDB-lite"/>
    </source>
</evidence>
<evidence type="ECO:0000313" key="3">
    <source>
        <dbReference type="Proteomes" id="UP001165740"/>
    </source>
</evidence>
<keyword evidence="3" id="KW-1185">Reference proteome</keyword>
<organism evidence="3 4">
    <name type="scientific">Biomphalaria glabrata</name>
    <name type="common">Bloodfluke planorb</name>
    <name type="synonym">Freshwater snail</name>
    <dbReference type="NCBI Taxonomy" id="6526"/>
    <lineage>
        <taxon>Eukaryota</taxon>
        <taxon>Metazoa</taxon>
        <taxon>Spiralia</taxon>
        <taxon>Lophotrochozoa</taxon>
        <taxon>Mollusca</taxon>
        <taxon>Gastropoda</taxon>
        <taxon>Heterobranchia</taxon>
        <taxon>Euthyneura</taxon>
        <taxon>Panpulmonata</taxon>
        <taxon>Hygrophila</taxon>
        <taxon>Lymnaeoidea</taxon>
        <taxon>Planorbidae</taxon>
        <taxon>Biomphalaria</taxon>
    </lineage>
</organism>
<dbReference type="GeneID" id="106069792"/>
<evidence type="ECO:0000256" key="2">
    <source>
        <dbReference type="SAM" id="SignalP"/>
    </source>
</evidence>
<feature type="signal peptide" evidence="2">
    <location>
        <begin position="1"/>
        <end position="19"/>
    </location>
</feature>